<name>A0ABM3UVN4_MUSDO</name>
<keyword evidence="3" id="KW-1185">Reference proteome</keyword>
<accession>A0ABM3UVN4</accession>
<dbReference type="InterPro" id="IPR017025">
    <property type="entry name" value="Cancer-assoc_antigen_RCAS1"/>
</dbReference>
<reference evidence="4" key="1">
    <citation type="submission" date="2025-08" db="UniProtKB">
        <authorList>
            <consortium name="RefSeq"/>
        </authorList>
    </citation>
    <scope>IDENTIFICATION</scope>
    <source>
        <strain evidence="4">Aabys</strain>
        <tissue evidence="4">Whole body</tissue>
    </source>
</reference>
<feature type="compositionally biased region" description="Polar residues" evidence="1">
    <location>
        <begin position="187"/>
        <end position="203"/>
    </location>
</feature>
<sequence>MVFQQIKILFLSIFGLFRRALCCFSRKRKPSYSEPMNNVVVIQSNYAPPPISTNISTAPPERDWNSWDDSPRSVQEHIEQYRQQIAKPPTPQAEVNEPDFFKELTPVIRPQPKYYLADDTQDQQDFSRLQAAKTDVPIALNADLEDWEDEDTGDWEEMDNEQTKQLIREKRREMRNMRQKSLKYKQMANNIPANDLNPSKVVS</sequence>
<dbReference type="PIRSF" id="PIRSF034247">
    <property type="entry name" value="RCAS1"/>
    <property type="match status" value="1"/>
</dbReference>
<dbReference type="PANTHER" id="PTHR15208">
    <property type="entry name" value="RECEPTOR-BINDING CANCER ANTIGEN EXPRESSED ON SISO CELLS CANCER ASSOCIATED SURFACE ANTIGEN RCAS1 ESTROGEN RECEPTOR-BINDING FRAGMENT- ASSOCIATED GENE 9 PROTEIN"/>
    <property type="match status" value="1"/>
</dbReference>
<protein>
    <submittedName>
        <fullName evidence="4">Receptor-binding cancer antigen expressed on SiSo cells-like</fullName>
    </submittedName>
</protein>
<feature type="chain" id="PRO_5045469094" evidence="2">
    <location>
        <begin position="23"/>
        <end position="203"/>
    </location>
</feature>
<gene>
    <name evidence="4" type="primary">LOC131802138</name>
</gene>
<proteinExistence type="predicted"/>
<evidence type="ECO:0000256" key="2">
    <source>
        <dbReference type="SAM" id="SignalP"/>
    </source>
</evidence>
<feature type="region of interest" description="Disordered" evidence="1">
    <location>
        <begin position="168"/>
        <end position="203"/>
    </location>
</feature>
<evidence type="ECO:0000313" key="4">
    <source>
        <dbReference type="RefSeq" id="XP_058977579.1"/>
    </source>
</evidence>
<evidence type="ECO:0000256" key="1">
    <source>
        <dbReference type="SAM" id="MobiDB-lite"/>
    </source>
</evidence>
<evidence type="ECO:0000313" key="3">
    <source>
        <dbReference type="Proteomes" id="UP001652621"/>
    </source>
</evidence>
<dbReference type="GeneID" id="131802138"/>
<dbReference type="Proteomes" id="UP001652621">
    <property type="component" value="Unplaced"/>
</dbReference>
<dbReference type="PANTHER" id="PTHR15208:SF2">
    <property type="entry name" value="RECEPTOR-BINDING CANCER ANTIGEN EXPRESSED ON SISO CELLS"/>
    <property type="match status" value="1"/>
</dbReference>
<feature type="signal peptide" evidence="2">
    <location>
        <begin position="1"/>
        <end position="22"/>
    </location>
</feature>
<keyword evidence="2" id="KW-0732">Signal</keyword>
<dbReference type="RefSeq" id="XP_058977579.1">
    <property type="nucleotide sequence ID" value="XM_059121596.1"/>
</dbReference>
<organism evidence="3 4">
    <name type="scientific">Musca domestica</name>
    <name type="common">House fly</name>
    <dbReference type="NCBI Taxonomy" id="7370"/>
    <lineage>
        <taxon>Eukaryota</taxon>
        <taxon>Metazoa</taxon>
        <taxon>Ecdysozoa</taxon>
        <taxon>Arthropoda</taxon>
        <taxon>Hexapoda</taxon>
        <taxon>Insecta</taxon>
        <taxon>Pterygota</taxon>
        <taxon>Neoptera</taxon>
        <taxon>Endopterygota</taxon>
        <taxon>Diptera</taxon>
        <taxon>Brachycera</taxon>
        <taxon>Muscomorpha</taxon>
        <taxon>Muscoidea</taxon>
        <taxon>Muscidae</taxon>
        <taxon>Musca</taxon>
    </lineage>
</organism>